<dbReference type="CDD" id="cd07033">
    <property type="entry name" value="TPP_PYR_DXS_TK_like"/>
    <property type="match status" value="1"/>
</dbReference>
<keyword evidence="5" id="KW-0479">Metal-binding</keyword>
<dbReference type="PROSITE" id="PS00801">
    <property type="entry name" value="TRANSKETOLASE_1"/>
    <property type="match status" value="1"/>
</dbReference>
<comment type="caution">
    <text evidence="10">The sequence shown here is derived from an EMBL/GenBank/DDBJ whole genome shotgun (WGS) entry which is preliminary data.</text>
</comment>
<dbReference type="SUPFAM" id="SSF52922">
    <property type="entry name" value="TK C-terminal domain-like"/>
    <property type="match status" value="1"/>
</dbReference>
<dbReference type="InterPro" id="IPR005475">
    <property type="entry name" value="Transketolase-like_Pyr-bd"/>
</dbReference>
<dbReference type="Pfam" id="PF00456">
    <property type="entry name" value="Transketolase_N"/>
    <property type="match status" value="1"/>
</dbReference>
<dbReference type="InterPro" id="IPR020826">
    <property type="entry name" value="Transketolase_BS"/>
</dbReference>
<reference evidence="10 11" key="1">
    <citation type="submission" date="2011-02" db="EMBL/GenBank/DDBJ databases">
        <authorList>
            <person name="Weinstock G."/>
            <person name="Sodergren E."/>
            <person name="Clifton S."/>
            <person name="Fulton L."/>
            <person name="Fulton B."/>
            <person name="Courtney L."/>
            <person name="Fronick C."/>
            <person name="Harrison M."/>
            <person name="Strong C."/>
            <person name="Farmer C."/>
            <person name="Delahaunty K."/>
            <person name="Markovic C."/>
            <person name="Hall O."/>
            <person name="Minx P."/>
            <person name="Tomlinson C."/>
            <person name="Mitreva M."/>
            <person name="Hou S."/>
            <person name="Chen J."/>
            <person name="Wollam A."/>
            <person name="Pepin K.H."/>
            <person name="Johnson M."/>
            <person name="Bhonagiri V."/>
            <person name="Zhang X."/>
            <person name="Suruliraj S."/>
            <person name="Warren W."/>
            <person name="Chinwalla A."/>
            <person name="Mardis E.R."/>
            <person name="Wilson R.K."/>
        </authorList>
    </citation>
    <scope>NUCLEOTIDE SEQUENCE [LARGE SCALE GENOMIC DNA]</scope>
    <source>
        <strain evidence="10 11">YIT 12056</strain>
    </source>
</reference>
<feature type="domain" description="Transketolase-like pyrimidine-binding" evidence="9">
    <location>
        <begin position="396"/>
        <end position="579"/>
    </location>
</feature>
<evidence type="ECO:0000256" key="6">
    <source>
        <dbReference type="ARBA" id="ARBA00022842"/>
    </source>
</evidence>
<comment type="similarity">
    <text evidence="3">Belongs to the transketolase family.</text>
</comment>
<gene>
    <name evidence="10" type="ORF">HMPREF9445_00392</name>
</gene>
<evidence type="ECO:0000259" key="9">
    <source>
        <dbReference type="SMART" id="SM00861"/>
    </source>
</evidence>
<dbReference type="Gene3D" id="3.40.50.970">
    <property type="match status" value="2"/>
</dbReference>
<comment type="cofactor">
    <cofactor evidence="2">
        <name>thiamine diphosphate</name>
        <dbReference type="ChEBI" id="CHEBI:58937"/>
    </cofactor>
</comment>
<keyword evidence="7" id="KW-0786">Thiamine pyrophosphate</keyword>
<dbReference type="Proteomes" id="UP000010321">
    <property type="component" value="Unassembled WGS sequence"/>
</dbReference>
<dbReference type="PROSITE" id="PS00802">
    <property type="entry name" value="TRANSKETOLASE_2"/>
    <property type="match status" value="1"/>
</dbReference>
<proteinExistence type="inferred from homology"/>
<dbReference type="InterPro" id="IPR049557">
    <property type="entry name" value="Transketolase_CS"/>
</dbReference>
<evidence type="ECO:0000256" key="7">
    <source>
        <dbReference type="ARBA" id="ARBA00023052"/>
    </source>
</evidence>
<name>A0ABP2KVB9_9BACE</name>
<evidence type="ECO:0000256" key="3">
    <source>
        <dbReference type="ARBA" id="ARBA00007131"/>
    </source>
</evidence>
<evidence type="ECO:0000313" key="10">
    <source>
        <dbReference type="EMBL" id="EGF54438.1"/>
    </source>
</evidence>
<comment type="cofactor">
    <cofactor evidence="1">
        <name>Mg(2+)</name>
        <dbReference type="ChEBI" id="CHEBI:18420"/>
    </cofactor>
</comment>
<protein>
    <submittedName>
        <fullName evidence="10">Transketolase, thiamine diphosphate binding domain protein</fullName>
    </submittedName>
</protein>
<dbReference type="SUPFAM" id="SSF52518">
    <property type="entry name" value="Thiamin diphosphate-binding fold (THDP-binding)"/>
    <property type="match status" value="2"/>
</dbReference>
<evidence type="ECO:0000256" key="1">
    <source>
        <dbReference type="ARBA" id="ARBA00001946"/>
    </source>
</evidence>
<dbReference type="InterPro" id="IPR009014">
    <property type="entry name" value="Transketo_C/PFOR_II"/>
</dbReference>
<keyword evidence="4" id="KW-0808">Transferase</keyword>
<dbReference type="EMBL" id="AFBM01000005">
    <property type="protein sequence ID" value="EGF54438.1"/>
    <property type="molecule type" value="Genomic_DNA"/>
</dbReference>
<dbReference type="InterPro" id="IPR029061">
    <property type="entry name" value="THDP-binding"/>
</dbReference>
<dbReference type="PANTHER" id="PTHR43522:SF2">
    <property type="entry name" value="TRANSKETOLASE 1-RELATED"/>
    <property type="match status" value="1"/>
</dbReference>
<dbReference type="CDD" id="cd02012">
    <property type="entry name" value="TPP_TK"/>
    <property type="match status" value="1"/>
</dbReference>
<dbReference type="InterPro" id="IPR033247">
    <property type="entry name" value="Transketolase_fam"/>
</dbReference>
<keyword evidence="6" id="KW-0460">Magnesium</keyword>
<dbReference type="SMART" id="SM00861">
    <property type="entry name" value="Transket_pyr"/>
    <property type="match status" value="1"/>
</dbReference>
<dbReference type="PANTHER" id="PTHR43522">
    <property type="entry name" value="TRANSKETOLASE"/>
    <property type="match status" value="1"/>
</dbReference>
<organism evidence="10 11">
    <name type="scientific">Bacteroides clarus YIT 12056</name>
    <dbReference type="NCBI Taxonomy" id="762984"/>
    <lineage>
        <taxon>Bacteria</taxon>
        <taxon>Pseudomonadati</taxon>
        <taxon>Bacteroidota</taxon>
        <taxon>Bacteroidia</taxon>
        <taxon>Bacteroidales</taxon>
        <taxon>Bacteroidaceae</taxon>
        <taxon>Bacteroides</taxon>
    </lineage>
</organism>
<dbReference type="Pfam" id="PF02779">
    <property type="entry name" value="Transket_pyr"/>
    <property type="match status" value="1"/>
</dbReference>
<keyword evidence="11" id="KW-1185">Reference proteome</keyword>
<dbReference type="InterPro" id="IPR055152">
    <property type="entry name" value="Transketolase-like_C_2"/>
</dbReference>
<evidence type="ECO:0000313" key="11">
    <source>
        <dbReference type="Proteomes" id="UP000010321"/>
    </source>
</evidence>
<dbReference type="InterPro" id="IPR005474">
    <property type="entry name" value="Transketolase_N"/>
</dbReference>
<accession>A0ABP2KVB9</accession>
<sequence>MTGARKKSDFLCCGLDIKSYLCPVKINKQEINPLKEYSNYNYFNNMNDKKLMNLAADNIRILAASMVEKANSGHPGGAMGGADFVNVLFSEFLVYDPENPAWEGRDRFFLDPGHMSPMLYSTLALAGKFTLDELKEFRQWGSPTPGHPERDIMRGIENTSGPLGQGHTFAVGAAIAAKFMKARFEEVMNQTIYAYISDGGIQEEISQGAGRIAGALGLDNLIMFYDANDIQLSTETKDVTIEDTAKKYEAWGWKVIKIDGNDADAIRGALNEAKAEAERPTLIIGHTVMGKGARKADGSSYEANCATHGAPLGGDAYVNTIKNLGGNPENPFTVFPEVAELYAKRAAELKSIMAEKYAVKAAWAKANPEKAAKLELFFSGKAPEVNWAAIEQKANVATRAASATVLGALATQVENMVVASADLSNSDKTDGFLKKTHAFKKGDFSGAFFQAGVSELTMACCCIGMALHGGIIPACGTFFVFSDYMKPAVRMAALMEIPVKFIWTHDAFRVGEDGPTHEPVEQEAQIRLMEKLKNHKGHNSMLVLRPADAEETTVAWKLAMDNMSTPTALIFSRQNIVNLPAGNDYSQAAKGAYIVAGSDENPDITLVASGSEVATLVAGAELLRKDGIKLRIVSAPSEGLFRSQAPGYQESIIPADAKVFGLTAGLPVTLEGLVGAHGKVWGLESFGFSAPYKVLDEKLGFTAENVYKQVKAMI</sequence>
<evidence type="ECO:0000256" key="8">
    <source>
        <dbReference type="ARBA" id="ARBA00049473"/>
    </source>
</evidence>
<comment type="catalytic activity">
    <reaction evidence="8">
        <text>D-sedoheptulose 7-phosphate + D-glyceraldehyde 3-phosphate = aldehydo-D-ribose 5-phosphate + D-xylulose 5-phosphate</text>
        <dbReference type="Rhea" id="RHEA:10508"/>
        <dbReference type="ChEBI" id="CHEBI:57483"/>
        <dbReference type="ChEBI" id="CHEBI:57737"/>
        <dbReference type="ChEBI" id="CHEBI:58273"/>
        <dbReference type="ChEBI" id="CHEBI:59776"/>
        <dbReference type="EC" id="2.2.1.1"/>
    </reaction>
</comment>
<dbReference type="Pfam" id="PF22613">
    <property type="entry name" value="Transketolase_C_1"/>
    <property type="match status" value="1"/>
</dbReference>
<dbReference type="Gene3D" id="3.40.50.920">
    <property type="match status" value="1"/>
</dbReference>
<evidence type="ECO:0000256" key="2">
    <source>
        <dbReference type="ARBA" id="ARBA00001964"/>
    </source>
</evidence>
<evidence type="ECO:0000256" key="5">
    <source>
        <dbReference type="ARBA" id="ARBA00022723"/>
    </source>
</evidence>
<evidence type="ECO:0000256" key="4">
    <source>
        <dbReference type="ARBA" id="ARBA00022679"/>
    </source>
</evidence>